<name>A0A9X7FXY5_BACTU</name>
<dbReference type="EMBL" id="NVCO01000007">
    <property type="protein sequence ID" value="PFT50798.1"/>
    <property type="molecule type" value="Genomic_DNA"/>
</dbReference>
<dbReference type="AlphaFoldDB" id="A0A9X7FXY5"/>
<reference evidence="2 3" key="1">
    <citation type="submission" date="2017-09" db="EMBL/GenBank/DDBJ databases">
        <title>Large-scale bioinformatics analysis of Bacillus genomes uncovers conserved roles of natural products in bacterial physiology.</title>
        <authorList>
            <consortium name="Agbiome Team Llc"/>
            <person name="Bleich R.M."/>
            <person name="Grubbs K.J."/>
            <person name="Santa Maria K.C."/>
            <person name="Allen S.E."/>
            <person name="Farag S."/>
            <person name="Shank E.A."/>
            <person name="Bowers A."/>
        </authorList>
    </citation>
    <scope>NUCLEOTIDE SEQUENCE [LARGE SCALE GENOMIC DNA]</scope>
    <source>
        <strain evidence="2 3">AFS065400</strain>
    </source>
</reference>
<dbReference type="Pfam" id="PF13730">
    <property type="entry name" value="HTH_36"/>
    <property type="match status" value="1"/>
</dbReference>
<proteinExistence type="predicted"/>
<sequence>MENNKDLYAGYKNERYLHYREVHTGQFTTQNTRNGSRRVPIREQRIVEFEEIKALNLNSIGECVPTLDAEDFTMIQNYLLDFWGAVLGADCIQVYIHLRRHAYGKKDFCFPDIDTIALKMKKSKNFVKGCLKTLEEHNFIVIFNRRDTKDNNRSVSPLFKIRRFVPLLTNELYEELPAKLKKDHDTYMEDYKDIDIATNELKNSKVIEGLIENAELFRSKSQIREAKEKIAEENKATYIREKIAPEYIEAGEQILTSLQSRISKPSFDVWFKDAVLALDSEKKSVYVLCAHDFAKTHVQDKFKTIIAEEVGKQIGFNVEDTTYIFKTHDEYIVEI</sequence>
<dbReference type="RefSeq" id="WP_098392875.1">
    <property type="nucleotide sequence ID" value="NZ_NTVZ01000052.1"/>
</dbReference>
<feature type="domain" description="DnaA N-terminal" evidence="1">
    <location>
        <begin position="252"/>
        <end position="308"/>
    </location>
</feature>
<organism evidence="2 3">
    <name type="scientific">Bacillus thuringiensis</name>
    <dbReference type="NCBI Taxonomy" id="1428"/>
    <lineage>
        <taxon>Bacteria</taxon>
        <taxon>Bacillati</taxon>
        <taxon>Bacillota</taxon>
        <taxon>Bacilli</taxon>
        <taxon>Bacillales</taxon>
        <taxon>Bacillaceae</taxon>
        <taxon>Bacillus</taxon>
        <taxon>Bacillus cereus group</taxon>
    </lineage>
</organism>
<evidence type="ECO:0000313" key="3">
    <source>
        <dbReference type="Proteomes" id="UP000226106"/>
    </source>
</evidence>
<dbReference type="Proteomes" id="UP000226106">
    <property type="component" value="Unassembled WGS sequence"/>
</dbReference>
<evidence type="ECO:0000259" key="1">
    <source>
        <dbReference type="Pfam" id="PF11638"/>
    </source>
</evidence>
<gene>
    <name evidence="2" type="ORF">COK72_01985</name>
</gene>
<comment type="caution">
    <text evidence="2">The sequence shown here is derived from an EMBL/GenBank/DDBJ whole genome shotgun (WGS) entry which is preliminary data.</text>
</comment>
<protein>
    <recommendedName>
        <fullName evidence="1">DnaA N-terminal domain-containing protein</fullName>
    </recommendedName>
</protein>
<dbReference type="Gene3D" id="1.10.10.10">
    <property type="entry name" value="Winged helix-like DNA-binding domain superfamily/Winged helix DNA-binding domain"/>
    <property type="match status" value="1"/>
</dbReference>
<dbReference type="InterPro" id="IPR036388">
    <property type="entry name" value="WH-like_DNA-bd_sf"/>
</dbReference>
<dbReference type="Pfam" id="PF11638">
    <property type="entry name" value="DnaA_N"/>
    <property type="match status" value="1"/>
</dbReference>
<dbReference type="InterPro" id="IPR038454">
    <property type="entry name" value="DnaA_N_sf"/>
</dbReference>
<accession>A0A9X7FXY5</accession>
<evidence type="ECO:0000313" key="2">
    <source>
        <dbReference type="EMBL" id="PFT50798.1"/>
    </source>
</evidence>
<dbReference type="Gene3D" id="3.30.300.180">
    <property type="match status" value="1"/>
</dbReference>
<dbReference type="InterPro" id="IPR024633">
    <property type="entry name" value="DnaA_N_dom"/>
</dbReference>